<reference evidence="2" key="2">
    <citation type="submission" date="2021-01" db="EMBL/GenBank/DDBJ databases">
        <authorList>
            <person name="Kang M."/>
        </authorList>
    </citation>
    <scope>NUCLEOTIDE SEQUENCE</scope>
    <source>
        <strain evidence="2">KACC 17527</strain>
    </source>
</reference>
<comment type="caution">
    <text evidence="2">The sequence shown here is derived from an EMBL/GenBank/DDBJ whole genome shotgun (WGS) entry which is preliminary data.</text>
</comment>
<dbReference type="InterPro" id="IPR000792">
    <property type="entry name" value="Tscrpt_reg_LuxR_C"/>
</dbReference>
<organism evidence="2 3">
    <name type="scientific">Ramlibacter ginsenosidimutans</name>
    <dbReference type="NCBI Taxonomy" id="502333"/>
    <lineage>
        <taxon>Bacteria</taxon>
        <taxon>Pseudomonadati</taxon>
        <taxon>Pseudomonadota</taxon>
        <taxon>Betaproteobacteria</taxon>
        <taxon>Burkholderiales</taxon>
        <taxon>Comamonadaceae</taxon>
        <taxon>Ramlibacter</taxon>
    </lineage>
</organism>
<keyword evidence="3" id="KW-1185">Reference proteome</keyword>
<reference evidence="2" key="1">
    <citation type="journal article" date="2012" name="J. Microbiol. Biotechnol.">
        <title>Ramlibacter ginsenosidimutans sp. nov., with ginsenoside-converting activity.</title>
        <authorList>
            <person name="Wang L."/>
            <person name="An D.S."/>
            <person name="Kim S.G."/>
            <person name="Jin F.X."/>
            <person name="Kim S.C."/>
            <person name="Lee S.T."/>
            <person name="Im W.T."/>
        </authorList>
    </citation>
    <scope>NUCLEOTIDE SEQUENCE</scope>
    <source>
        <strain evidence="2">KACC 17527</strain>
    </source>
</reference>
<dbReference type="GO" id="GO:0003677">
    <property type="term" value="F:DNA binding"/>
    <property type="evidence" value="ECO:0007669"/>
    <property type="project" value="InterPro"/>
</dbReference>
<evidence type="ECO:0000313" key="2">
    <source>
        <dbReference type="EMBL" id="MBK6005144.1"/>
    </source>
</evidence>
<dbReference type="RefSeq" id="WP_201166497.1">
    <property type="nucleotide sequence ID" value="NZ_JAEPWM010000001.1"/>
</dbReference>
<accession>A0A934TPM7</accession>
<dbReference type="Pfam" id="PF00196">
    <property type="entry name" value="GerE"/>
    <property type="match status" value="1"/>
</dbReference>
<evidence type="ECO:0000313" key="3">
    <source>
        <dbReference type="Proteomes" id="UP000630528"/>
    </source>
</evidence>
<dbReference type="InterPro" id="IPR016032">
    <property type="entry name" value="Sig_transdc_resp-reg_C-effctor"/>
</dbReference>
<evidence type="ECO:0000259" key="1">
    <source>
        <dbReference type="SMART" id="SM00421"/>
    </source>
</evidence>
<name>A0A934TPM7_9BURK</name>
<dbReference type="Proteomes" id="UP000630528">
    <property type="component" value="Unassembled WGS sequence"/>
</dbReference>
<dbReference type="GO" id="GO:0006355">
    <property type="term" value="P:regulation of DNA-templated transcription"/>
    <property type="evidence" value="ECO:0007669"/>
    <property type="project" value="InterPro"/>
</dbReference>
<gene>
    <name evidence="2" type="ORF">JJB11_03490</name>
</gene>
<proteinExistence type="predicted"/>
<dbReference type="EMBL" id="JAEPWM010000001">
    <property type="protein sequence ID" value="MBK6005144.1"/>
    <property type="molecule type" value="Genomic_DNA"/>
</dbReference>
<feature type="domain" description="HTH luxR-type" evidence="1">
    <location>
        <begin position="248"/>
        <end position="305"/>
    </location>
</feature>
<dbReference type="AlphaFoldDB" id="A0A934TPM7"/>
<dbReference type="InterPro" id="IPR036388">
    <property type="entry name" value="WH-like_DNA-bd_sf"/>
</dbReference>
<sequence>MFAAAINDGRYGNTWAALAEHLHACRVQLLRDISIDDTTAGGVQPFDADVRHPVLAHTLSAGGARHGLCACIRPADHGADVLVVLRTDSPFTEEERSSIEMLTAHIHAALDLRDQLASTLPTAASVALLTKLLPVPCLLTDDAGRCIERNEAFDQVLPTLAGSLRAGRVVFQDSFLQDSWTQALQEGRATAIAQSLLATTRNGTRWKMHLVPFACVGSLADRTPRHLTFALFERFAAPPTQTLTVPSSRPLTKAELEVLASLLLGQTAKVIARTRGASVNTVRSQITAILAKTGQHTQKELIASFSASAFESLVSRYEPGDSQ</sequence>
<dbReference type="SUPFAM" id="SSF46894">
    <property type="entry name" value="C-terminal effector domain of the bipartite response regulators"/>
    <property type="match status" value="1"/>
</dbReference>
<dbReference type="SMART" id="SM00421">
    <property type="entry name" value="HTH_LUXR"/>
    <property type="match status" value="1"/>
</dbReference>
<dbReference type="Gene3D" id="1.10.10.10">
    <property type="entry name" value="Winged helix-like DNA-binding domain superfamily/Winged helix DNA-binding domain"/>
    <property type="match status" value="1"/>
</dbReference>
<protein>
    <recommendedName>
        <fullName evidence="1">HTH luxR-type domain-containing protein</fullName>
    </recommendedName>
</protein>